<feature type="compositionally biased region" description="Pro residues" evidence="4">
    <location>
        <begin position="54"/>
        <end position="64"/>
    </location>
</feature>
<dbReference type="PANTHER" id="PTHR47058:SF3">
    <property type="entry name" value="REPLICATION PROTEIN A 14 KDA SUBUNIT A-RELATED"/>
    <property type="match status" value="1"/>
</dbReference>
<feature type="compositionally biased region" description="Low complexity" evidence="4">
    <location>
        <begin position="65"/>
        <end position="75"/>
    </location>
</feature>
<name>A0A811P227_9POAL</name>
<evidence type="ECO:0000313" key="6">
    <source>
        <dbReference type="Proteomes" id="UP000604825"/>
    </source>
</evidence>
<comment type="caution">
    <text evidence="5">The sequence shown here is derived from an EMBL/GenBank/DDBJ whole genome shotgun (WGS) entry which is preliminary data.</text>
</comment>
<dbReference type="AlphaFoldDB" id="A0A811P227"/>
<evidence type="ECO:0000313" key="5">
    <source>
        <dbReference type="EMBL" id="CAD6232258.1"/>
    </source>
</evidence>
<dbReference type="GO" id="GO:0006310">
    <property type="term" value="P:DNA recombination"/>
    <property type="evidence" value="ECO:0007669"/>
    <property type="project" value="InterPro"/>
</dbReference>
<proteinExistence type="inferred from homology"/>
<feature type="compositionally biased region" description="Basic and acidic residues" evidence="4">
    <location>
        <begin position="82"/>
        <end position="91"/>
    </location>
</feature>
<gene>
    <name evidence="5" type="ORF">NCGR_LOCUS21943</name>
</gene>
<dbReference type="GO" id="GO:0031981">
    <property type="term" value="C:nuclear lumen"/>
    <property type="evidence" value="ECO:0007669"/>
    <property type="project" value="UniProtKB-ARBA"/>
</dbReference>
<dbReference type="GO" id="GO:0003677">
    <property type="term" value="F:DNA binding"/>
    <property type="evidence" value="ECO:0007669"/>
    <property type="project" value="InterPro"/>
</dbReference>
<dbReference type="EMBL" id="CAJGYO010000005">
    <property type="protein sequence ID" value="CAD6232258.1"/>
    <property type="molecule type" value="Genomic_DNA"/>
</dbReference>
<comment type="subcellular location">
    <subcellularLocation>
        <location evidence="1">Nucleus</location>
    </subcellularLocation>
</comment>
<dbReference type="SUPFAM" id="SSF50249">
    <property type="entry name" value="Nucleic acid-binding proteins"/>
    <property type="match status" value="1"/>
</dbReference>
<keyword evidence="6" id="KW-1185">Reference proteome</keyword>
<dbReference type="Pfam" id="PF08661">
    <property type="entry name" value="Rep_fac-A_3"/>
    <property type="match status" value="1"/>
</dbReference>
<accession>A0A811P227</accession>
<dbReference type="InterPro" id="IPR012340">
    <property type="entry name" value="NA-bd_OB-fold"/>
</dbReference>
<feature type="region of interest" description="Disordered" evidence="4">
    <location>
        <begin position="46"/>
        <end position="91"/>
    </location>
</feature>
<comment type="similarity">
    <text evidence="2">Belongs to the replication factor A protein 3 family.</text>
</comment>
<organism evidence="5 6">
    <name type="scientific">Miscanthus lutarioriparius</name>
    <dbReference type="NCBI Taxonomy" id="422564"/>
    <lineage>
        <taxon>Eukaryota</taxon>
        <taxon>Viridiplantae</taxon>
        <taxon>Streptophyta</taxon>
        <taxon>Embryophyta</taxon>
        <taxon>Tracheophyta</taxon>
        <taxon>Spermatophyta</taxon>
        <taxon>Magnoliopsida</taxon>
        <taxon>Liliopsida</taxon>
        <taxon>Poales</taxon>
        <taxon>Poaceae</taxon>
        <taxon>PACMAD clade</taxon>
        <taxon>Panicoideae</taxon>
        <taxon>Andropogonodae</taxon>
        <taxon>Andropogoneae</taxon>
        <taxon>Saccharinae</taxon>
        <taxon>Miscanthus</taxon>
    </lineage>
</organism>
<dbReference type="PANTHER" id="PTHR47058">
    <property type="entry name" value="REPLICATION PROTEIN A 14 KDA SUBUNIT A-RELATED"/>
    <property type="match status" value="1"/>
</dbReference>
<dbReference type="OrthoDB" id="188186at2759"/>
<dbReference type="GO" id="GO:0006260">
    <property type="term" value="P:DNA replication"/>
    <property type="evidence" value="ECO:0007669"/>
    <property type="project" value="InterPro"/>
</dbReference>
<evidence type="ECO:0000256" key="4">
    <source>
        <dbReference type="SAM" id="MobiDB-lite"/>
    </source>
</evidence>
<keyword evidence="3" id="KW-0539">Nucleus</keyword>
<evidence type="ECO:0000256" key="2">
    <source>
        <dbReference type="ARBA" id="ARBA00009761"/>
    </source>
</evidence>
<reference evidence="5" key="1">
    <citation type="submission" date="2020-10" db="EMBL/GenBank/DDBJ databases">
        <authorList>
            <person name="Han B."/>
            <person name="Lu T."/>
            <person name="Zhao Q."/>
            <person name="Huang X."/>
            <person name="Zhao Y."/>
        </authorList>
    </citation>
    <scope>NUCLEOTIDE SEQUENCE</scope>
</reference>
<dbReference type="Gene3D" id="2.40.50.140">
    <property type="entry name" value="Nucleic acid-binding proteins"/>
    <property type="match status" value="1"/>
</dbReference>
<dbReference type="InterPro" id="IPR013970">
    <property type="entry name" value="Rfa2"/>
</dbReference>
<evidence type="ECO:0000256" key="1">
    <source>
        <dbReference type="ARBA" id="ARBA00004123"/>
    </source>
</evidence>
<protein>
    <submittedName>
        <fullName evidence="5">Uncharacterized protein</fullName>
    </submittedName>
</protein>
<evidence type="ECO:0000256" key="3">
    <source>
        <dbReference type="ARBA" id="ARBA00023242"/>
    </source>
</evidence>
<sequence length="195" mass="21030">MKDGEKGFGAKSVRQLRISSAFGAIRISQGHSGNISFGDFATRRGIYPGIQVPPQNPTPAPPLSSPVSSVRSEPSPLRRRRPREESASSVRRLKDVMDTSSPAALVNAEILNMFVGRRVRTVVQVQRNEGGVVVGQSSDGHQLSIKTAMDVPVSHFMEVYGIAENNQTIRAEVCTDFGPNFGEISNAFGPLIAIV</sequence>
<dbReference type="Proteomes" id="UP000604825">
    <property type="component" value="Unassembled WGS sequence"/>
</dbReference>
<dbReference type="GO" id="GO:0006281">
    <property type="term" value="P:DNA repair"/>
    <property type="evidence" value="ECO:0007669"/>
    <property type="project" value="InterPro"/>
</dbReference>